<feature type="region of interest" description="Disordered" evidence="1">
    <location>
        <begin position="1"/>
        <end position="33"/>
    </location>
</feature>
<evidence type="ECO:0000256" key="1">
    <source>
        <dbReference type="SAM" id="MobiDB-lite"/>
    </source>
</evidence>
<dbReference type="Gene3D" id="3.40.1590.10">
    <property type="entry name" value="NMB0488-like"/>
    <property type="match status" value="1"/>
</dbReference>
<sequence length="187" mass="20386">MSFEKALAQMKAQNARKPKPPPPPPPAESREATVEAYRQFTHVFSQAVYSAAVGDPKGYAAFLDAEPAREDLGRALHDALAASRFITPDHPEWDTVMRPPTADEIKAREDDLKRRAGVKTNKALYKGVGSVAVTLQDGQIELSPLRHRGRGAWEGIRGHEPRRLPASVSDAELGDAVTAAIEISRNS</sequence>
<dbReference type="InterPro" id="IPR037891">
    <property type="entry name" value="Cdil-like_sf"/>
</dbReference>
<dbReference type="CDD" id="cd13445">
    <property type="entry name" value="CDI_inhibitor_EC869_like"/>
    <property type="match status" value="1"/>
</dbReference>
<proteinExistence type="predicted"/>
<protein>
    <recommendedName>
        <fullName evidence="4">DUF1436 family protein</fullName>
    </recommendedName>
</protein>
<dbReference type="InterPro" id="IPR009888">
    <property type="entry name" value="CdiI_Proteobact"/>
</dbReference>
<name>A0ABV3XUP2_9RHOB</name>
<comment type="caution">
    <text evidence="2">The sequence shown here is derived from an EMBL/GenBank/DDBJ whole genome shotgun (WGS) entry which is preliminary data.</text>
</comment>
<dbReference type="Proteomes" id="UP001560019">
    <property type="component" value="Unassembled WGS sequence"/>
</dbReference>
<reference evidence="2 3" key="1">
    <citation type="submission" date="2024-06" db="EMBL/GenBank/DDBJ databases">
        <title>Genome of Rhodovulum iodosum, a marine photoferrotroph.</title>
        <authorList>
            <person name="Bianchini G."/>
            <person name="Nikeleit V."/>
            <person name="Kappler A."/>
            <person name="Bryce C."/>
            <person name="Sanchez-Baracaldo P."/>
        </authorList>
    </citation>
    <scope>NUCLEOTIDE SEQUENCE [LARGE SCALE GENOMIC DNA]</scope>
    <source>
        <strain evidence="2 3">UT/N1</strain>
    </source>
</reference>
<accession>A0ABV3XUP2</accession>
<organism evidence="2 3">
    <name type="scientific">Rhodovulum iodosum</name>
    <dbReference type="NCBI Taxonomy" id="68291"/>
    <lineage>
        <taxon>Bacteria</taxon>
        <taxon>Pseudomonadati</taxon>
        <taxon>Pseudomonadota</taxon>
        <taxon>Alphaproteobacteria</taxon>
        <taxon>Rhodobacterales</taxon>
        <taxon>Paracoccaceae</taxon>
        <taxon>Rhodovulum</taxon>
    </lineage>
</organism>
<evidence type="ECO:0008006" key="4">
    <source>
        <dbReference type="Google" id="ProtNLM"/>
    </source>
</evidence>
<dbReference type="EMBL" id="JBEHHI010000002">
    <property type="protein sequence ID" value="MEX5729045.1"/>
    <property type="molecule type" value="Genomic_DNA"/>
</dbReference>
<evidence type="ECO:0000313" key="3">
    <source>
        <dbReference type="Proteomes" id="UP001560019"/>
    </source>
</evidence>
<dbReference type="SUPFAM" id="SSF160207">
    <property type="entry name" value="NMB0488-like"/>
    <property type="match status" value="1"/>
</dbReference>
<evidence type="ECO:0000313" key="2">
    <source>
        <dbReference type="EMBL" id="MEX5729045.1"/>
    </source>
</evidence>
<gene>
    <name evidence="2" type="ORF">Ga0609869_002398</name>
</gene>
<keyword evidence="3" id="KW-1185">Reference proteome</keyword>
<dbReference type="RefSeq" id="WP_125404185.1">
    <property type="nucleotide sequence ID" value="NZ_JBEHHI010000002.1"/>
</dbReference>
<dbReference type="Pfam" id="PF07262">
    <property type="entry name" value="CdiI"/>
    <property type="match status" value="1"/>
</dbReference>